<feature type="non-terminal residue" evidence="1">
    <location>
        <position position="33"/>
    </location>
</feature>
<dbReference type="EMBL" id="LXQA010500275">
    <property type="protein sequence ID" value="MCI55698.1"/>
    <property type="molecule type" value="Genomic_DNA"/>
</dbReference>
<sequence length="33" mass="3740">MFNVKLFAFSAMAHLKMNCTSLQIAPRLSRVGR</sequence>
<proteinExistence type="predicted"/>
<accession>A0A392T3N6</accession>
<reference evidence="1 2" key="1">
    <citation type="journal article" date="2018" name="Front. Plant Sci.">
        <title>Red Clover (Trifolium pratense) and Zigzag Clover (T. medium) - A Picture of Genomic Similarities and Differences.</title>
        <authorList>
            <person name="Dluhosova J."/>
            <person name="Istvanek J."/>
            <person name="Nedelnik J."/>
            <person name="Repkova J."/>
        </authorList>
    </citation>
    <scope>NUCLEOTIDE SEQUENCE [LARGE SCALE GENOMIC DNA]</scope>
    <source>
        <strain evidence="2">cv. 10/8</strain>
        <tissue evidence="1">Leaf</tissue>
    </source>
</reference>
<name>A0A392T3N6_9FABA</name>
<dbReference type="AlphaFoldDB" id="A0A392T3N6"/>
<organism evidence="1 2">
    <name type="scientific">Trifolium medium</name>
    <dbReference type="NCBI Taxonomy" id="97028"/>
    <lineage>
        <taxon>Eukaryota</taxon>
        <taxon>Viridiplantae</taxon>
        <taxon>Streptophyta</taxon>
        <taxon>Embryophyta</taxon>
        <taxon>Tracheophyta</taxon>
        <taxon>Spermatophyta</taxon>
        <taxon>Magnoliopsida</taxon>
        <taxon>eudicotyledons</taxon>
        <taxon>Gunneridae</taxon>
        <taxon>Pentapetalae</taxon>
        <taxon>rosids</taxon>
        <taxon>fabids</taxon>
        <taxon>Fabales</taxon>
        <taxon>Fabaceae</taxon>
        <taxon>Papilionoideae</taxon>
        <taxon>50 kb inversion clade</taxon>
        <taxon>NPAAA clade</taxon>
        <taxon>Hologalegina</taxon>
        <taxon>IRL clade</taxon>
        <taxon>Trifolieae</taxon>
        <taxon>Trifolium</taxon>
    </lineage>
</organism>
<evidence type="ECO:0000313" key="2">
    <source>
        <dbReference type="Proteomes" id="UP000265520"/>
    </source>
</evidence>
<protein>
    <submittedName>
        <fullName evidence="1">Uncharacterized protein</fullName>
    </submittedName>
</protein>
<comment type="caution">
    <text evidence="1">The sequence shown here is derived from an EMBL/GenBank/DDBJ whole genome shotgun (WGS) entry which is preliminary data.</text>
</comment>
<dbReference type="Proteomes" id="UP000265520">
    <property type="component" value="Unassembled WGS sequence"/>
</dbReference>
<evidence type="ECO:0000313" key="1">
    <source>
        <dbReference type="EMBL" id="MCI55698.1"/>
    </source>
</evidence>
<keyword evidence="2" id="KW-1185">Reference proteome</keyword>